<gene>
    <name evidence="9" type="ORF">K1W69_03545</name>
</gene>
<keyword evidence="3" id="KW-1003">Cell membrane</keyword>
<keyword evidence="4 7" id="KW-0812">Transmembrane</keyword>
<dbReference type="AlphaFoldDB" id="A0AAE2ZH82"/>
<dbReference type="GO" id="GO:0005886">
    <property type="term" value="C:plasma membrane"/>
    <property type="evidence" value="ECO:0007669"/>
    <property type="project" value="UniProtKB-SubCell"/>
</dbReference>
<organism evidence="9 10">
    <name type="scientific">Flavimaribacter sediminis</name>
    <dbReference type="NCBI Taxonomy" id="2865987"/>
    <lineage>
        <taxon>Bacteria</taxon>
        <taxon>Pseudomonadati</taxon>
        <taxon>Pseudomonadota</taxon>
        <taxon>Alphaproteobacteria</taxon>
        <taxon>Hyphomicrobiales</taxon>
        <taxon>Rhizobiaceae</taxon>
        <taxon>Flavimaribacter</taxon>
    </lineage>
</organism>
<feature type="transmembrane region" description="Helical" evidence="7">
    <location>
        <begin position="202"/>
        <end position="218"/>
    </location>
</feature>
<feature type="transmembrane region" description="Helical" evidence="7">
    <location>
        <begin position="57"/>
        <end position="79"/>
    </location>
</feature>
<feature type="transmembrane region" description="Helical" evidence="7">
    <location>
        <begin position="147"/>
        <end position="164"/>
    </location>
</feature>
<evidence type="ECO:0000256" key="6">
    <source>
        <dbReference type="ARBA" id="ARBA00023136"/>
    </source>
</evidence>
<dbReference type="Proteomes" id="UP001196509">
    <property type="component" value="Unassembled WGS sequence"/>
</dbReference>
<name>A0AAE2ZH82_9HYPH</name>
<dbReference type="InterPro" id="IPR055348">
    <property type="entry name" value="DctQ"/>
</dbReference>
<proteinExistence type="inferred from homology"/>
<keyword evidence="7" id="KW-0997">Cell inner membrane</keyword>
<evidence type="ECO:0000256" key="3">
    <source>
        <dbReference type="ARBA" id="ARBA00022475"/>
    </source>
</evidence>
<comment type="similarity">
    <text evidence="7">Belongs to the TRAP transporter small permease family.</text>
</comment>
<evidence type="ECO:0000256" key="1">
    <source>
        <dbReference type="ARBA" id="ARBA00004651"/>
    </source>
</evidence>
<evidence type="ECO:0000256" key="5">
    <source>
        <dbReference type="ARBA" id="ARBA00022989"/>
    </source>
</evidence>
<evidence type="ECO:0000259" key="8">
    <source>
        <dbReference type="Pfam" id="PF04290"/>
    </source>
</evidence>
<keyword evidence="6 7" id="KW-0472">Membrane</keyword>
<keyword evidence="2 7" id="KW-0813">Transport</keyword>
<feature type="transmembrane region" description="Helical" evidence="7">
    <location>
        <begin position="99"/>
        <end position="121"/>
    </location>
</feature>
<evidence type="ECO:0000313" key="9">
    <source>
        <dbReference type="EMBL" id="MBW8636251.1"/>
    </source>
</evidence>
<dbReference type="Pfam" id="PF04290">
    <property type="entry name" value="DctQ"/>
    <property type="match status" value="1"/>
</dbReference>
<evidence type="ECO:0000313" key="10">
    <source>
        <dbReference type="Proteomes" id="UP001196509"/>
    </source>
</evidence>
<feature type="transmembrane region" description="Helical" evidence="7">
    <location>
        <begin position="282"/>
        <end position="309"/>
    </location>
</feature>
<sequence length="331" mass="36538">MSNWQSGQPTAAMSFPNVVRWFGWSILAVMLAYLVNNFLTFAGGWPGANAVFHGDAGAMGLLQTLLYPLAVILAIFYVARSSATSLRQDAARVTAINTFFIRAAFWCVLIVGVADMTLSFLRVEGLLETFVSADVAQDLGRSKFRGVYVHLPLIGVGVILAMFTRTLGFQWLALLIVAAELAIVFLRFIFSYEQAFMADLVRFWYGALFLFASAYTLLEEGHVRVDVFYAAFTDKTKAVVNAVCTLLMGLTFCWTILIVGMGQKSSIINSPMLNFEVTQSGFGMYVKYMMAGFLGVFAISMMIQFVAYLMDAIADYRGEPGKYQPGESMGQ</sequence>
<dbReference type="GO" id="GO:0022857">
    <property type="term" value="F:transmembrane transporter activity"/>
    <property type="evidence" value="ECO:0007669"/>
    <property type="project" value="UniProtKB-UniRule"/>
</dbReference>
<protein>
    <recommendedName>
        <fullName evidence="7">TRAP transporter small permease protein</fullName>
    </recommendedName>
</protein>
<comment type="subunit">
    <text evidence="7">The complex comprises the extracytoplasmic solute receptor protein and the two transmembrane proteins.</text>
</comment>
<reference evidence="9" key="1">
    <citation type="submission" date="2021-08" db="EMBL/GenBank/DDBJ databases">
        <title>Hoeflea bacterium WL0058 sp. nov., isolated from the sediment.</title>
        <authorList>
            <person name="Wang L."/>
            <person name="Zhang D."/>
        </authorList>
    </citation>
    <scope>NUCLEOTIDE SEQUENCE</scope>
    <source>
        <strain evidence="9">WL0058</strain>
    </source>
</reference>
<keyword evidence="5 7" id="KW-1133">Transmembrane helix</keyword>
<evidence type="ECO:0000256" key="2">
    <source>
        <dbReference type="ARBA" id="ARBA00022448"/>
    </source>
</evidence>
<comment type="caution">
    <text evidence="7">Lacks conserved residue(s) required for the propagation of feature annotation.</text>
</comment>
<dbReference type="RefSeq" id="WP_220226951.1">
    <property type="nucleotide sequence ID" value="NZ_JAICBX010000001.1"/>
</dbReference>
<feature type="transmembrane region" description="Helical" evidence="7">
    <location>
        <begin position="21"/>
        <end position="45"/>
    </location>
</feature>
<evidence type="ECO:0000256" key="4">
    <source>
        <dbReference type="ARBA" id="ARBA00022692"/>
    </source>
</evidence>
<feature type="domain" description="Tripartite ATP-independent periplasmic transporters DctQ component" evidence="8">
    <location>
        <begin position="181"/>
        <end position="309"/>
    </location>
</feature>
<dbReference type="EMBL" id="JAICBX010000001">
    <property type="protein sequence ID" value="MBW8636251.1"/>
    <property type="molecule type" value="Genomic_DNA"/>
</dbReference>
<feature type="transmembrane region" description="Helical" evidence="7">
    <location>
        <begin position="171"/>
        <end position="190"/>
    </location>
</feature>
<comment type="caution">
    <text evidence="9">The sequence shown here is derived from an EMBL/GenBank/DDBJ whole genome shotgun (WGS) entry which is preliminary data.</text>
</comment>
<feature type="transmembrane region" description="Helical" evidence="7">
    <location>
        <begin position="239"/>
        <end position="262"/>
    </location>
</feature>
<keyword evidence="10" id="KW-1185">Reference proteome</keyword>
<accession>A0AAE2ZH82</accession>
<evidence type="ECO:0000256" key="7">
    <source>
        <dbReference type="RuleBase" id="RU369079"/>
    </source>
</evidence>
<comment type="subcellular location">
    <subcellularLocation>
        <location evidence="7">Cell inner membrane</location>
        <topology evidence="7">Multi-pass membrane protein</topology>
    </subcellularLocation>
    <subcellularLocation>
        <location evidence="1">Cell membrane</location>
        <topology evidence="1">Multi-pass membrane protein</topology>
    </subcellularLocation>
</comment>
<comment type="function">
    <text evidence="7">Part of the tripartite ATP-independent periplasmic (TRAP) transport system.</text>
</comment>